<dbReference type="Proteomes" id="UP000074119">
    <property type="component" value="Chromosome"/>
</dbReference>
<evidence type="ECO:0000256" key="6">
    <source>
        <dbReference type="ARBA" id="ARBA00023027"/>
    </source>
</evidence>
<gene>
    <name evidence="13" type="ORF">AZF00_11125</name>
</gene>
<dbReference type="Pfam" id="PF00378">
    <property type="entry name" value="ECH_1"/>
    <property type="match status" value="1"/>
</dbReference>
<dbReference type="SUPFAM" id="SSF48179">
    <property type="entry name" value="6-phosphogluconate dehydrogenase C-terminal domain-like"/>
    <property type="match status" value="2"/>
</dbReference>
<dbReference type="CDD" id="cd06558">
    <property type="entry name" value="crotonase-like"/>
    <property type="match status" value="1"/>
</dbReference>
<dbReference type="STRING" id="1470434.AZF00_11125"/>
<dbReference type="KEGG" id="zal:AZF00_11125"/>
<dbReference type="FunFam" id="3.40.50.720:FF:000009">
    <property type="entry name" value="Fatty oxidation complex, alpha subunit"/>
    <property type="match status" value="1"/>
</dbReference>
<dbReference type="PANTHER" id="PTHR43612:SF3">
    <property type="entry name" value="TRIFUNCTIONAL ENZYME SUBUNIT ALPHA, MITOCHONDRIAL"/>
    <property type="match status" value="1"/>
</dbReference>
<dbReference type="RefSeq" id="WP_008249379.1">
    <property type="nucleotide sequence ID" value="NZ_CP014544.1"/>
</dbReference>
<dbReference type="Pfam" id="PF02737">
    <property type="entry name" value="3HCDH_N"/>
    <property type="match status" value="1"/>
</dbReference>
<evidence type="ECO:0000256" key="4">
    <source>
        <dbReference type="ARBA" id="ARBA00022963"/>
    </source>
</evidence>
<evidence type="ECO:0000313" key="13">
    <source>
        <dbReference type="EMBL" id="AMO68815.1"/>
    </source>
</evidence>
<evidence type="ECO:0000256" key="1">
    <source>
        <dbReference type="ARBA" id="ARBA00005005"/>
    </source>
</evidence>
<evidence type="ECO:0000259" key="12">
    <source>
        <dbReference type="Pfam" id="PF02737"/>
    </source>
</evidence>
<dbReference type="SUPFAM" id="SSF52096">
    <property type="entry name" value="ClpP/crotonase"/>
    <property type="match status" value="1"/>
</dbReference>
<dbReference type="SUPFAM" id="SSF51735">
    <property type="entry name" value="NAD(P)-binding Rossmann-fold domains"/>
    <property type="match status" value="1"/>
</dbReference>
<keyword evidence="8" id="KW-0456">Lyase</keyword>
<evidence type="ECO:0000256" key="7">
    <source>
        <dbReference type="ARBA" id="ARBA00023098"/>
    </source>
</evidence>
<reference evidence="13 14" key="1">
    <citation type="submission" date="2015-12" db="EMBL/GenBank/DDBJ databases">
        <authorList>
            <person name="Shamseldin A."/>
            <person name="Moawad H."/>
            <person name="Abd El-Rahim W.M."/>
            <person name="Sadowsky M.J."/>
        </authorList>
    </citation>
    <scope>NUCLEOTIDE SEQUENCE [LARGE SCALE GENOMIC DNA]</scope>
    <source>
        <strain evidence="13 14">SM2</strain>
    </source>
</reference>
<evidence type="ECO:0000259" key="11">
    <source>
        <dbReference type="Pfam" id="PF00725"/>
    </source>
</evidence>
<dbReference type="GO" id="GO:0016509">
    <property type="term" value="F:long-chain (3S)-3-hydroxyacyl-CoA dehydrogenase (NAD+) activity"/>
    <property type="evidence" value="ECO:0007669"/>
    <property type="project" value="TreeGrafter"/>
</dbReference>
<dbReference type="GO" id="GO:0070403">
    <property type="term" value="F:NAD+ binding"/>
    <property type="evidence" value="ECO:0007669"/>
    <property type="project" value="InterPro"/>
</dbReference>
<evidence type="ECO:0000313" key="14">
    <source>
        <dbReference type="Proteomes" id="UP000074119"/>
    </source>
</evidence>
<accession>A0A127M6I3</accession>
<dbReference type="InterPro" id="IPR001753">
    <property type="entry name" value="Enoyl-CoA_hydra/iso"/>
</dbReference>
<evidence type="ECO:0000256" key="8">
    <source>
        <dbReference type="ARBA" id="ARBA00023239"/>
    </source>
</evidence>
<keyword evidence="7" id="KW-0443">Lipid metabolism</keyword>
<keyword evidence="6" id="KW-0520">NAD</keyword>
<evidence type="ECO:0000256" key="10">
    <source>
        <dbReference type="ARBA" id="ARBA00049556"/>
    </source>
</evidence>
<comment type="pathway">
    <text evidence="1">Lipid metabolism; fatty acid beta-oxidation.</text>
</comment>
<dbReference type="PANTHER" id="PTHR43612">
    <property type="entry name" value="TRIFUNCTIONAL ENZYME SUBUNIT ALPHA"/>
    <property type="match status" value="1"/>
</dbReference>
<evidence type="ECO:0000256" key="3">
    <source>
        <dbReference type="ARBA" id="ARBA00022832"/>
    </source>
</evidence>
<dbReference type="InterPro" id="IPR006176">
    <property type="entry name" value="3-OHacyl-CoA_DH_NAD-bd"/>
</dbReference>
<name>A0A127M6I3_9GAMM</name>
<dbReference type="EMBL" id="CP014544">
    <property type="protein sequence ID" value="AMO68815.1"/>
    <property type="molecule type" value="Genomic_DNA"/>
</dbReference>
<dbReference type="InterPro" id="IPR036291">
    <property type="entry name" value="NAD(P)-bd_dom_sf"/>
</dbReference>
<dbReference type="InterPro" id="IPR029045">
    <property type="entry name" value="ClpP/crotonase-like_dom_sf"/>
</dbReference>
<evidence type="ECO:0000256" key="9">
    <source>
        <dbReference type="ARBA" id="ARBA00023268"/>
    </source>
</evidence>
<dbReference type="Gene3D" id="3.40.50.720">
    <property type="entry name" value="NAD(P)-binding Rossmann-like Domain"/>
    <property type="match status" value="1"/>
</dbReference>
<evidence type="ECO:0000256" key="2">
    <source>
        <dbReference type="ARBA" id="ARBA00007005"/>
    </source>
</evidence>
<keyword evidence="3" id="KW-0276">Fatty acid metabolism</keyword>
<keyword evidence="5" id="KW-0560">Oxidoreductase</keyword>
<dbReference type="GO" id="GO:0006635">
    <property type="term" value="P:fatty acid beta-oxidation"/>
    <property type="evidence" value="ECO:0007669"/>
    <property type="project" value="UniProtKB-UniPathway"/>
</dbReference>
<organism evidence="13 14">
    <name type="scientific">Zhongshania aliphaticivorans</name>
    <dbReference type="NCBI Taxonomy" id="1470434"/>
    <lineage>
        <taxon>Bacteria</taxon>
        <taxon>Pseudomonadati</taxon>
        <taxon>Pseudomonadota</taxon>
        <taxon>Gammaproteobacteria</taxon>
        <taxon>Cellvibrionales</taxon>
        <taxon>Spongiibacteraceae</taxon>
        <taxon>Zhongshania</taxon>
    </lineage>
</organism>
<comment type="catalytic activity">
    <reaction evidence="10">
        <text>a (3S)-3-hydroxyacyl-CoA + NAD(+) = a 3-oxoacyl-CoA + NADH + H(+)</text>
        <dbReference type="Rhea" id="RHEA:22432"/>
        <dbReference type="ChEBI" id="CHEBI:15378"/>
        <dbReference type="ChEBI" id="CHEBI:57318"/>
        <dbReference type="ChEBI" id="CHEBI:57540"/>
        <dbReference type="ChEBI" id="CHEBI:57945"/>
        <dbReference type="ChEBI" id="CHEBI:90726"/>
        <dbReference type="EC" id="1.1.1.35"/>
    </reaction>
</comment>
<sequence>MGYIRLEKDSDGIVELIFDQPGKSVNTMGRDYDEAMRAAVTELQAMVEAGGVKGIYVRSGKPGQFFAGGDIKEMLEMDLKPSEAKKTEMYEGVMATKAPLRTLETLGVPVAVGLNGPALGGGFEIALACHHRVAINGVQVGLPEAMIGLMPGAGGVVRMTYLLGMQEAIGLISQGKRLKAAQALEKGLLHELASDEADMHAKAKAWIKANPDAKQVWDQDAYQIPGGGPDEPANQGLTFFGPANVMVQTKNLMPAQNAIFACVVDAARVDFDTAQKVEGRYFLSLLLDQTARNMMTAFFVQMEALNKGASRPPVAERFKCKKLGIIGAGQMGAGIATIAAQKGISVVLKDISQENADRGKSYADAFFTKGIAKGKVTENKKAECMALIKASADYADLGDCDFVIEAVFEDRKVKAAVTKDTEAVIESSSVFATNTSALPISELAEASVRPANFIGMHFFSPAEKMPLVEIIRGKLTSDEALAKAFDLAQQLGKTPIVVNDAAGFFTTRVIGTTISQGGIMLEEGVNPVLIESAARDNGSPIGPLGAIDEISQETAYKNGKQAKADVEAQGKVWEDNAVSRVLDRMVNEFGRRGKVHGGGYYAYPEGGQKHLWPGLKDAFAPNGYKDIPYEDIKDRLTFCQSLEAVRAMEEGVIENVGDGNIGSIMGIGFPAQTGGVYQAINAYGLREFVARAQELEAKYGSDFAVPKLLLDRAKDNALFL</sequence>
<keyword evidence="4" id="KW-0442">Lipid degradation</keyword>
<feature type="domain" description="3-hydroxyacyl-CoA dehydrogenase NAD binding" evidence="12">
    <location>
        <begin position="322"/>
        <end position="500"/>
    </location>
</feature>
<dbReference type="Gene3D" id="3.90.226.10">
    <property type="entry name" value="2-enoyl-CoA Hydratase, Chain A, domain 1"/>
    <property type="match status" value="1"/>
</dbReference>
<dbReference type="InterPro" id="IPR050136">
    <property type="entry name" value="FA_oxidation_alpha_subunit"/>
</dbReference>
<proteinExistence type="inferred from homology"/>
<dbReference type="UniPathway" id="UPA00659"/>
<keyword evidence="9" id="KW-0511">Multifunctional enzyme</keyword>
<dbReference type="InterPro" id="IPR008927">
    <property type="entry name" value="6-PGluconate_DH-like_C_sf"/>
</dbReference>
<dbReference type="GO" id="GO:0004300">
    <property type="term" value="F:enoyl-CoA hydratase activity"/>
    <property type="evidence" value="ECO:0007669"/>
    <property type="project" value="TreeGrafter"/>
</dbReference>
<dbReference type="AlphaFoldDB" id="A0A127M6I3"/>
<dbReference type="InterPro" id="IPR006108">
    <property type="entry name" value="3HC_DH_C"/>
</dbReference>
<comment type="similarity">
    <text evidence="2">In the central section; belongs to the 3-hydroxyacyl-CoA dehydrogenase family.</text>
</comment>
<dbReference type="Pfam" id="PF00725">
    <property type="entry name" value="3HCDH"/>
    <property type="match status" value="1"/>
</dbReference>
<dbReference type="Gene3D" id="1.10.1040.50">
    <property type="match status" value="1"/>
</dbReference>
<evidence type="ECO:0000256" key="5">
    <source>
        <dbReference type="ARBA" id="ARBA00023002"/>
    </source>
</evidence>
<protein>
    <submittedName>
        <fullName evidence="13">3-hydroxyacyl-CoA dehydrogenase</fullName>
    </submittedName>
</protein>
<feature type="domain" description="3-hydroxyacyl-CoA dehydrogenase C-terminal" evidence="11">
    <location>
        <begin position="503"/>
        <end position="603"/>
    </location>
</feature>